<accession>A0ABD2XI88</accession>
<evidence type="ECO:0000313" key="1">
    <source>
        <dbReference type="EMBL" id="KAL3404533.1"/>
    </source>
</evidence>
<evidence type="ECO:0000313" key="2">
    <source>
        <dbReference type="Proteomes" id="UP001627154"/>
    </source>
</evidence>
<gene>
    <name evidence="1" type="ORF">TKK_002994</name>
</gene>
<keyword evidence="2" id="KW-1185">Reference proteome</keyword>
<name>A0ABD2XI88_9HYME</name>
<reference evidence="1 2" key="1">
    <citation type="journal article" date="2024" name="bioRxiv">
        <title>A reference genome for Trichogramma kaykai: A tiny desert-dwelling parasitoid wasp with competing sex-ratio distorters.</title>
        <authorList>
            <person name="Culotta J."/>
            <person name="Lindsey A.R."/>
        </authorList>
    </citation>
    <scope>NUCLEOTIDE SEQUENCE [LARGE SCALE GENOMIC DNA]</scope>
    <source>
        <strain evidence="1 2">KSX58</strain>
    </source>
</reference>
<comment type="caution">
    <text evidence="1">The sequence shown here is derived from an EMBL/GenBank/DDBJ whole genome shotgun (WGS) entry which is preliminary data.</text>
</comment>
<dbReference type="Proteomes" id="UP001627154">
    <property type="component" value="Unassembled WGS sequence"/>
</dbReference>
<protein>
    <submittedName>
        <fullName evidence="1">Uncharacterized protein</fullName>
    </submittedName>
</protein>
<organism evidence="1 2">
    <name type="scientific">Trichogramma kaykai</name>
    <dbReference type="NCBI Taxonomy" id="54128"/>
    <lineage>
        <taxon>Eukaryota</taxon>
        <taxon>Metazoa</taxon>
        <taxon>Ecdysozoa</taxon>
        <taxon>Arthropoda</taxon>
        <taxon>Hexapoda</taxon>
        <taxon>Insecta</taxon>
        <taxon>Pterygota</taxon>
        <taxon>Neoptera</taxon>
        <taxon>Endopterygota</taxon>
        <taxon>Hymenoptera</taxon>
        <taxon>Apocrita</taxon>
        <taxon>Proctotrupomorpha</taxon>
        <taxon>Chalcidoidea</taxon>
        <taxon>Trichogrammatidae</taxon>
        <taxon>Trichogramma</taxon>
    </lineage>
</organism>
<sequence>MCFARRKRDDRMPAWARARSFRFRGAQRFRAHGPVLGGEDRYSIVERFSCNFSCEDYKTSVVCQNLNSVPYDFFFASSKYIERRIEKNDVHRKCVYVASVILVNIYNIKLRTVERSE</sequence>
<proteinExistence type="predicted"/>
<dbReference type="AlphaFoldDB" id="A0ABD2XI88"/>
<dbReference type="EMBL" id="JBJJXI010000025">
    <property type="protein sequence ID" value="KAL3404533.1"/>
    <property type="molecule type" value="Genomic_DNA"/>
</dbReference>